<feature type="compositionally biased region" description="Basic residues" evidence="1">
    <location>
        <begin position="235"/>
        <end position="247"/>
    </location>
</feature>
<name>A0A061SEK4_9CHLO</name>
<feature type="compositionally biased region" description="Low complexity" evidence="1">
    <location>
        <begin position="450"/>
        <end position="461"/>
    </location>
</feature>
<evidence type="ECO:0000256" key="1">
    <source>
        <dbReference type="SAM" id="MobiDB-lite"/>
    </source>
</evidence>
<feature type="compositionally biased region" description="Low complexity" evidence="1">
    <location>
        <begin position="394"/>
        <end position="415"/>
    </location>
</feature>
<protein>
    <submittedName>
        <fullName evidence="2">Uncharacterized protein</fullName>
    </submittedName>
</protein>
<proteinExistence type="predicted"/>
<reference evidence="2" key="1">
    <citation type="submission" date="2014-05" db="EMBL/GenBank/DDBJ databases">
        <title>The transcriptome of the halophilic microalga Tetraselmis sp. GSL018 isolated from the Great Salt Lake, Utah.</title>
        <authorList>
            <person name="Jinkerson R.E."/>
            <person name="D'Adamo S."/>
            <person name="Posewitz M.C."/>
        </authorList>
    </citation>
    <scope>NUCLEOTIDE SEQUENCE</scope>
    <source>
        <strain evidence="2">GSL018</strain>
    </source>
</reference>
<feature type="compositionally biased region" description="Basic and acidic residues" evidence="1">
    <location>
        <begin position="555"/>
        <end position="569"/>
    </location>
</feature>
<evidence type="ECO:0000313" key="2">
    <source>
        <dbReference type="EMBL" id="JAC81305.1"/>
    </source>
</evidence>
<organism evidence="2">
    <name type="scientific">Tetraselmis sp. GSL018</name>
    <dbReference type="NCBI Taxonomy" id="582737"/>
    <lineage>
        <taxon>Eukaryota</taxon>
        <taxon>Viridiplantae</taxon>
        <taxon>Chlorophyta</taxon>
        <taxon>core chlorophytes</taxon>
        <taxon>Chlorodendrophyceae</taxon>
        <taxon>Chlorodendrales</taxon>
        <taxon>Chlorodendraceae</taxon>
        <taxon>Tetraselmis</taxon>
    </lineage>
</organism>
<accession>A0A061SEK4</accession>
<feature type="region of interest" description="Disordered" evidence="1">
    <location>
        <begin position="381"/>
        <end position="603"/>
    </location>
</feature>
<feature type="region of interest" description="Disordered" evidence="1">
    <location>
        <begin position="128"/>
        <end position="259"/>
    </location>
</feature>
<dbReference type="EMBL" id="GBEZ01003864">
    <property type="protein sequence ID" value="JAC81305.1"/>
    <property type="molecule type" value="Transcribed_RNA"/>
</dbReference>
<sequence length="1429" mass="157375">MGKVQSKQGNVEDGTWKSSRAAALDSLGGWERPPVRRGDSMDAQCQWLQGSVVLMGERIKDVLVHDSDGGRFQMQMDTIRALRTKIQRLKLDSRGTWGGDRKLWDLEKKLEEEQRKLLELRDQQAEVAAQRETRNENPQYVATEFVSGRQVQTRRTRAADRASDEAASSDGASEASSAAASAARRPPSPQPAAGAQREKVRMLKKGSGGAGLGPPQYRRGLQTVSGTPAHSRRELQRRHAAAPKARKERPDPGAKGRKGFFAPGGGFTQGNVIALGAAPAQMLNPRKPEYYGWSSKTPQWRLNIAHAKRTFIMHMFVISAFAKAARARRKRDGLSTQNQLDRMGSLGVFVPLVLDDFTDRFIEQQQQFSPQVQEEIANRSVAGSPHGDQAGATPEFPSPLSESEQQSPSETPASPNEAEPVAWPKPKPAGLQIPGAGSRVNSGLPPLPSSPLAGSPLGASPVGSRCGTPTLRRKPGLAPSGGGPKNASERGTRSRISTSFTAKRAPPPSRPSSTRSQFRRSSHSGAEPTLGGDRQGGGRRISGGYNPPRTAEGLVGRDLRARTCSDDALHSGNRKPGQKRSPLERAGAGGRVRDSGGIASRLMDRDATRERLLRGGILGSRVADKDMHSYRDLLPKEPPPQAFGPDTPVTSEEDLQRARQLMTTYVNRANSRWTDEYKWDLPQMFDVGQFEKLGGLDFQHYKTDIEQILSKGELAVQIHAADQTIELLDGTEQLLYLADSWAIMDELLPMKVPPGDRFEGLSFGGRQLLQLLLAAEGIAGRQASFCMPVIIHIPERHLSAVATELHECNCFGLNRDRVMLVAHPENKGYFFDEETAKFTKAPLSLERPNGTGYAMKQLMWNYEASHLKADGTREVMRKSVMQWLKDLGVTWLHSVQVDDFQRFAQDEAISVGAFALTLKMHKSNNWQMSIQASETSDASVARAKGGFILSAEGDKIQHMEVSDESSSAIVLSKARQNPRLANGRPKGRSACAQHVKTEDLQSPKWTVILDQLQRHNSGKLIKPANRYFFSIAALDKILMRKDTFHTNLHLDGCYVYPHLHMSDVTTAPDARCVAIVPKRPLSDSSLSSAPLDWCEEAIHFMKEQDNYMSFRKAIGKYASQKIILRQKVVDVTQHQRPAKGRNIVLFVNDSRASRMAFDFLIGLVASRVHTSDTLHLMTSVNNQGAIDAANELVQSFQDPMLRFLSVKRDVEVRGFESLVELMHRYCEERSADLVVLGSDLVQESSSASDVFSKSSGGAASSSLGSITLTALRHLLRPVLVVKSTSKCQISRSNGVSEKLRFVLQVEPTVQPTLRFVAGWLDPGRKDLVLVAKPNGIDREGNETMSTRMMLTHFADAVHKHKLAVGKRPLEGSFHHALPDLAYRERAHVIAIQAPQTRELPPELRDLIRESPCAVLVNKTKAANPVELAM</sequence>
<dbReference type="Gene3D" id="3.90.550.10">
    <property type="entry name" value="Spore Coat Polysaccharide Biosynthesis Protein SpsA, Chain A"/>
    <property type="match status" value="1"/>
</dbReference>
<dbReference type="InterPro" id="IPR029044">
    <property type="entry name" value="Nucleotide-diphossugar_trans"/>
</dbReference>
<gene>
    <name evidence="2" type="ORF">TSPGSL018_8240</name>
</gene>
<feature type="compositionally biased region" description="Low complexity" evidence="1">
    <location>
        <begin position="165"/>
        <end position="195"/>
    </location>
</feature>
<dbReference type="SUPFAM" id="SSF52402">
    <property type="entry name" value="Adenine nucleotide alpha hydrolases-like"/>
    <property type="match status" value="1"/>
</dbReference>
<dbReference type="Gene3D" id="3.40.50.12370">
    <property type="match status" value="1"/>
</dbReference>